<comment type="catalytic activity">
    <reaction evidence="11">
        <text>apo-[peptidyl-carrier protein] + CoA = holo-[peptidyl-carrier protein] + adenosine 3',5'-bisphosphate + H(+)</text>
        <dbReference type="Rhea" id="RHEA:46228"/>
        <dbReference type="Rhea" id="RHEA-COMP:11479"/>
        <dbReference type="Rhea" id="RHEA-COMP:11480"/>
        <dbReference type="ChEBI" id="CHEBI:15378"/>
        <dbReference type="ChEBI" id="CHEBI:29999"/>
        <dbReference type="ChEBI" id="CHEBI:57287"/>
        <dbReference type="ChEBI" id="CHEBI:58343"/>
        <dbReference type="ChEBI" id="CHEBI:64479"/>
    </reaction>
</comment>
<comment type="similarity">
    <text evidence="3">Belongs to the P-Pant transferase superfamily. EntD family.</text>
</comment>
<evidence type="ECO:0000256" key="5">
    <source>
        <dbReference type="ARBA" id="ARBA00019087"/>
    </source>
</evidence>
<protein>
    <recommendedName>
        <fullName evidence="5">Enterobactin synthase component D</fullName>
    </recommendedName>
    <alternativeName>
        <fullName evidence="8">4'-phosphopantetheinyl transferase EntD</fullName>
    </alternativeName>
    <alternativeName>
        <fullName evidence="9">Enterochelin synthase D</fullName>
    </alternativeName>
</protein>
<evidence type="ECO:0000256" key="8">
    <source>
        <dbReference type="ARBA" id="ARBA00029894"/>
    </source>
</evidence>
<dbReference type="PRINTS" id="PR01399">
    <property type="entry name" value="ENTSNTHTASED"/>
</dbReference>
<comment type="catalytic activity">
    <reaction evidence="10">
        <text>apo-[aryl-carrier protein] + CoA = holo-[aryl-carrier protein] + adenosine 3',5'-bisphosphate + H(+)</text>
        <dbReference type="Rhea" id="RHEA:48404"/>
        <dbReference type="Rhea" id="RHEA-COMP:15903"/>
        <dbReference type="Rhea" id="RHEA-COMP:17557"/>
        <dbReference type="ChEBI" id="CHEBI:15378"/>
        <dbReference type="ChEBI" id="CHEBI:29999"/>
        <dbReference type="ChEBI" id="CHEBI:57287"/>
        <dbReference type="ChEBI" id="CHEBI:58343"/>
        <dbReference type="ChEBI" id="CHEBI:64479"/>
    </reaction>
</comment>
<keyword evidence="15" id="KW-1185">Reference proteome</keyword>
<evidence type="ECO:0000256" key="10">
    <source>
        <dbReference type="ARBA" id="ARBA00049176"/>
    </source>
</evidence>
<evidence type="ECO:0000259" key="12">
    <source>
        <dbReference type="Pfam" id="PF01648"/>
    </source>
</evidence>
<dbReference type="InterPro" id="IPR037143">
    <property type="entry name" value="4-PPantetheinyl_Trfase_dom_sf"/>
</dbReference>
<feature type="domain" description="4'-phosphopantetheinyl transferase N-terminal" evidence="13">
    <location>
        <begin position="69"/>
        <end position="136"/>
    </location>
</feature>
<evidence type="ECO:0000313" key="15">
    <source>
        <dbReference type="Proteomes" id="UP001214201"/>
    </source>
</evidence>
<sequence length="263" mass="28990">MQVCGPLLTRWPAPSGAPLADSLPSIRARWQYTLPCPDARMLTVQVIAFELERFSPDAFDLCNIACPDTIARSVRKRQAEYFFGRLAARESLRQQAWVPADGIPQIAIGRSRAPVWPAQSIGSISHTSRLAAAAVAAADAWRGIGIDLEHIVDAGTHQALLNTVVDHSEHLLLQSICRSTDCALDVLLTLVFSAKESLFKASFAKVGRYFDFSSARVVALSLRDGWVRLQLCEHLCPELPVGQQCEIGFGFVDPQTIMTYRAW</sequence>
<dbReference type="Gene3D" id="3.90.470.20">
    <property type="entry name" value="4'-phosphopantetheinyl transferase domain"/>
    <property type="match status" value="1"/>
</dbReference>
<reference evidence="14 15" key="1">
    <citation type="submission" date="2021-08" db="EMBL/GenBank/DDBJ databases">
        <title>Genome sequences of Xanthomonas cucurbitae isolates from 5 Midwestern US states.</title>
        <authorList>
            <person name="Hind S.R."/>
        </authorList>
    </citation>
    <scope>NUCLEOTIDE SEQUENCE [LARGE SCALE GENOMIC DNA]</scope>
    <source>
        <strain evidence="14 15">OH_261</strain>
    </source>
</reference>
<gene>
    <name evidence="14" type="ORF">K6978_09615</name>
</gene>
<evidence type="ECO:0000256" key="4">
    <source>
        <dbReference type="ARBA" id="ARBA00011503"/>
    </source>
</evidence>
<organism evidence="14 15">
    <name type="scientific">Xanthomonas cucurbitae</name>
    <dbReference type="NCBI Taxonomy" id="56453"/>
    <lineage>
        <taxon>Bacteria</taxon>
        <taxon>Pseudomonadati</taxon>
        <taxon>Pseudomonadota</taxon>
        <taxon>Gammaproteobacteria</taxon>
        <taxon>Lysobacterales</taxon>
        <taxon>Lysobacteraceae</taxon>
        <taxon>Xanthomonas</taxon>
    </lineage>
</organism>
<evidence type="ECO:0000256" key="3">
    <source>
        <dbReference type="ARBA" id="ARBA00008342"/>
    </source>
</evidence>
<evidence type="ECO:0000313" key="14">
    <source>
        <dbReference type="EMBL" id="WDM73618.1"/>
    </source>
</evidence>
<dbReference type="Pfam" id="PF17837">
    <property type="entry name" value="4PPT_N"/>
    <property type="match status" value="1"/>
</dbReference>
<dbReference type="InterPro" id="IPR008278">
    <property type="entry name" value="4-PPantetheinyl_Trfase_dom"/>
</dbReference>
<name>A0ABY7YI92_9XANT</name>
<keyword evidence="7" id="KW-0259">Enterobactin biosynthesis</keyword>
<dbReference type="PANTHER" id="PTHR38096">
    <property type="entry name" value="ENTEROBACTIN SYNTHASE COMPONENT D"/>
    <property type="match status" value="1"/>
</dbReference>
<evidence type="ECO:0000256" key="1">
    <source>
        <dbReference type="ARBA" id="ARBA00003937"/>
    </source>
</evidence>
<keyword evidence="6 14" id="KW-0808">Transferase</keyword>
<evidence type="ECO:0000256" key="2">
    <source>
        <dbReference type="ARBA" id="ARBA00004993"/>
    </source>
</evidence>
<dbReference type="Pfam" id="PF01648">
    <property type="entry name" value="ACPS"/>
    <property type="match status" value="1"/>
</dbReference>
<comment type="subunit">
    <text evidence="4">EntB, EntD, EntE, and EntF form a multienzyme complex called enterobactin synthase.</text>
</comment>
<proteinExistence type="inferred from homology"/>
<evidence type="ECO:0000256" key="11">
    <source>
        <dbReference type="ARBA" id="ARBA00049191"/>
    </source>
</evidence>
<comment type="function">
    <text evidence="1">Involved in the biosynthesis of the siderophore enterobactin (enterochelin), which is a macrocyclic trimeric lactone of N-(2,3-dihydroxybenzoyl)-serine. The serine trilactone serves as a scaffolding for the three catechol functionalities that provide hexadentate coordination for the tightly ligated iron(2+) atoms. Plays an essential role in the assembly of the enterobactin by catalyzing the transfer of the 4'-phosphopantetheine (Ppant) moiety from coenzyme A to the apo-domains of both EntB (ArCP domain) and EntF (PCP domain) to yield their holo-forms which make them competent for the activation of 2,3-dihydroxybenzoate (DHB) and L-serine, respectively.</text>
</comment>
<feature type="domain" description="4'-phosphopantetheinyl transferase" evidence="12">
    <location>
        <begin position="143"/>
        <end position="229"/>
    </location>
</feature>
<accession>A0ABY7YI92</accession>
<evidence type="ECO:0000256" key="6">
    <source>
        <dbReference type="ARBA" id="ARBA00022679"/>
    </source>
</evidence>
<dbReference type="Proteomes" id="UP001214201">
    <property type="component" value="Chromosome"/>
</dbReference>
<dbReference type="PANTHER" id="PTHR38096:SF1">
    <property type="entry name" value="ENTEROBACTIN SYNTHASE COMPONENT D"/>
    <property type="match status" value="1"/>
</dbReference>
<evidence type="ECO:0000259" key="13">
    <source>
        <dbReference type="Pfam" id="PF17837"/>
    </source>
</evidence>
<dbReference type="SUPFAM" id="SSF56214">
    <property type="entry name" value="4'-phosphopantetheinyl transferase"/>
    <property type="match status" value="1"/>
</dbReference>
<comment type="pathway">
    <text evidence="2">Siderophore biosynthesis; enterobactin biosynthesis.</text>
</comment>
<dbReference type="InterPro" id="IPR041354">
    <property type="entry name" value="4PPT_N"/>
</dbReference>
<dbReference type="EMBL" id="CP082214">
    <property type="protein sequence ID" value="WDM73618.1"/>
    <property type="molecule type" value="Genomic_DNA"/>
</dbReference>
<dbReference type="GO" id="GO:0016740">
    <property type="term" value="F:transferase activity"/>
    <property type="evidence" value="ECO:0007669"/>
    <property type="project" value="UniProtKB-KW"/>
</dbReference>
<evidence type="ECO:0000256" key="7">
    <source>
        <dbReference type="ARBA" id="ARBA00023191"/>
    </source>
</evidence>
<evidence type="ECO:0000256" key="9">
    <source>
        <dbReference type="ARBA" id="ARBA00031996"/>
    </source>
</evidence>
<dbReference type="InterPro" id="IPR003542">
    <property type="entry name" value="Enbac_synth_compD-like"/>
</dbReference>